<keyword evidence="3 5" id="KW-0949">S-adenosyl-L-methionine</keyword>
<name>A0A5M8P0T7_9BACT</name>
<feature type="binding site" evidence="5">
    <location>
        <position position="191"/>
    </location>
    <ligand>
        <name>S-adenosyl-L-methionine</name>
        <dbReference type="ChEBI" id="CHEBI:59789"/>
    </ligand>
</feature>
<feature type="domain" description="Release factor glutamine methyltransferase N-terminal" evidence="7">
    <location>
        <begin position="25"/>
        <end position="74"/>
    </location>
</feature>
<dbReference type="InterPro" id="IPR040758">
    <property type="entry name" value="PrmC_N"/>
</dbReference>
<dbReference type="GO" id="GO:0102559">
    <property type="term" value="F:peptide chain release factor N(5)-glutamine methyltransferase activity"/>
    <property type="evidence" value="ECO:0007669"/>
    <property type="project" value="UniProtKB-EC"/>
</dbReference>
<comment type="caution">
    <text evidence="8">The sequence shown here is derived from an EMBL/GenBank/DDBJ whole genome shotgun (WGS) entry which is preliminary data.</text>
</comment>
<evidence type="ECO:0000313" key="9">
    <source>
        <dbReference type="Proteomes" id="UP000324575"/>
    </source>
</evidence>
<proteinExistence type="inferred from homology"/>
<dbReference type="PROSITE" id="PS00092">
    <property type="entry name" value="N6_MTASE"/>
    <property type="match status" value="1"/>
</dbReference>
<comment type="catalytic activity">
    <reaction evidence="4 5">
        <text>L-glutaminyl-[peptide chain release factor] + S-adenosyl-L-methionine = N(5)-methyl-L-glutaminyl-[peptide chain release factor] + S-adenosyl-L-homocysteine + H(+)</text>
        <dbReference type="Rhea" id="RHEA:42896"/>
        <dbReference type="Rhea" id="RHEA-COMP:10271"/>
        <dbReference type="Rhea" id="RHEA-COMP:10272"/>
        <dbReference type="ChEBI" id="CHEBI:15378"/>
        <dbReference type="ChEBI" id="CHEBI:30011"/>
        <dbReference type="ChEBI" id="CHEBI:57856"/>
        <dbReference type="ChEBI" id="CHEBI:59789"/>
        <dbReference type="ChEBI" id="CHEBI:61891"/>
        <dbReference type="EC" id="2.1.1.297"/>
    </reaction>
</comment>
<feature type="binding site" evidence="5">
    <location>
        <begin position="191"/>
        <end position="194"/>
    </location>
    <ligand>
        <name>substrate</name>
    </ligand>
</feature>
<evidence type="ECO:0000256" key="3">
    <source>
        <dbReference type="ARBA" id="ARBA00022691"/>
    </source>
</evidence>
<dbReference type="PANTHER" id="PTHR18895:SF74">
    <property type="entry name" value="MTRF1L RELEASE FACTOR GLUTAMINE METHYLTRANSFERASE"/>
    <property type="match status" value="1"/>
</dbReference>
<dbReference type="Pfam" id="PF05175">
    <property type="entry name" value="MTS"/>
    <property type="match status" value="1"/>
</dbReference>
<keyword evidence="2 5" id="KW-0808">Transferase</keyword>
<dbReference type="EMBL" id="SNRX01000011">
    <property type="protein sequence ID" value="KAA6302021.1"/>
    <property type="molecule type" value="Genomic_DNA"/>
</dbReference>
<comment type="similarity">
    <text evidence="5">Belongs to the protein N5-glutamine methyltransferase family. PrmC subfamily.</text>
</comment>
<dbReference type="SUPFAM" id="SSF53335">
    <property type="entry name" value="S-adenosyl-L-methionine-dependent methyltransferases"/>
    <property type="match status" value="1"/>
</dbReference>
<dbReference type="CDD" id="cd02440">
    <property type="entry name" value="AdoMet_MTases"/>
    <property type="match status" value="1"/>
</dbReference>
<feature type="binding site" evidence="5">
    <location>
        <begin position="121"/>
        <end position="125"/>
    </location>
    <ligand>
        <name>S-adenosyl-L-methionine</name>
        <dbReference type="ChEBI" id="CHEBI:59789"/>
    </ligand>
</feature>
<dbReference type="NCBIfam" id="TIGR00536">
    <property type="entry name" value="hemK_fam"/>
    <property type="match status" value="1"/>
</dbReference>
<keyword evidence="1 5" id="KW-0489">Methyltransferase</keyword>
<dbReference type="InterPro" id="IPR004556">
    <property type="entry name" value="HemK-like"/>
</dbReference>
<feature type="domain" description="Methyltransferase small" evidence="6">
    <location>
        <begin position="111"/>
        <end position="199"/>
    </location>
</feature>
<evidence type="ECO:0000313" key="8">
    <source>
        <dbReference type="EMBL" id="KAA6302021.1"/>
    </source>
</evidence>
<dbReference type="InterPro" id="IPR019874">
    <property type="entry name" value="RF_methyltr_PrmC"/>
</dbReference>
<dbReference type="NCBIfam" id="TIGR03534">
    <property type="entry name" value="RF_mod_PrmC"/>
    <property type="match status" value="1"/>
</dbReference>
<dbReference type="InterPro" id="IPR002052">
    <property type="entry name" value="DNA_methylase_N6_adenine_CS"/>
</dbReference>
<evidence type="ECO:0000256" key="5">
    <source>
        <dbReference type="HAMAP-Rule" id="MF_02126"/>
    </source>
</evidence>
<dbReference type="AlphaFoldDB" id="A0A5M8P0T7"/>
<reference evidence="8 9" key="1">
    <citation type="submission" date="2019-03" db="EMBL/GenBank/DDBJ databases">
        <title>Single cell metagenomics reveals metabolic interactions within the superorganism composed of flagellate Streblomastix strix and complex community of Bacteroidetes bacteria on its surface.</title>
        <authorList>
            <person name="Treitli S.C."/>
            <person name="Kolisko M."/>
            <person name="Husnik F."/>
            <person name="Keeling P."/>
            <person name="Hampl V."/>
        </authorList>
    </citation>
    <scope>NUCLEOTIDE SEQUENCE [LARGE SCALE GENOMIC DNA]</scope>
    <source>
        <strain evidence="8">St1</strain>
    </source>
</reference>
<dbReference type="HAMAP" id="MF_02126">
    <property type="entry name" value="RF_methyltr_PrmC"/>
    <property type="match status" value="1"/>
</dbReference>
<dbReference type="GO" id="GO:0003676">
    <property type="term" value="F:nucleic acid binding"/>
    <property type="evidence" value="ECO:0007669"/>
    <property type="project" value="InterPro"/>
</dbReference>
<dbReference type="PANTHER" id="PTHR18895">
    <property type="entry name" value="HEMK METHYLTRANSFERASE"/>
    <property type="match status" value="1"/>
</dbReference>
<dbReference type="Gene3D" id="3.40.50.150">
    <property type="entry name" value="Vaccinia Virus protein VP39"/>
    <property type="match status" value="1"/>
</dbReference>
<comment type="caution">
    <text evidence="5">Lacks conserved residue(s) required for the propagation of feature annotation.</text>
</comment>
<dbReference type="Proteomes" id="UP000324575">
    <property type="component" value="Unassembled WGS sequence"/>
</dbReference>
<evidence type="ECO:0000256" key="1">
    <source>
        <dbReference type="ARBA" id="ARBA00022603"/>
    </source>
</evidence>
<evidence type="ECO:0000259" key="7">
    <source>
        <dbReference type="Pfam" id="PF17827"/>
    </source>
</evidence>
<comment type="function">
    <text evidence="5">Methylates the class 1 translation termination release factors RF1/PrfA and RF2/PrfB on the glutamine residue of the universally conserved GGQ motif.</text>
</comment>
<dbReference type="InterPro" id="IPR007848">
    <property type="entry name" value="Small_mtfrase_dom"/>
</dbReference>
<sequence length="288" mass="32431">MQTAFYYLQEQLQGFYPASEIKSMCYLILESVCCIDKQSLLRDKDRKLSAKETMRIQEITEELKRFRPVQYILGETEFYGLPFQVDENVLIPRPETEELVEQIIQRQIKSGKTNGSILDVGTGSGCIAIALAKHLPAATIHALDISEKVLDVARRNTNINKVNIEFIQQDILADNFVSSTFRLPFSVIVSNPPYIVPSEKAGMSANVLEYEPHQALFVPEDQALLFYERIADMGLKFLQVDGLLFFETGCLFGQAVAGMLGQKGYRSVELIQDISGKDRIVIAQRPAI</sequence>
<evidence type="ECO:0000256" key="2">
    <source>
        <dbReference type="ARBA" id="ARBA00022679"/>
    </source>
</evidence>
<dbReference type="InterPro" id="IPR050320">
    <property type="entry name" value="N5-glutamine_MTase"/>
</dbReference>
<protein>
    <recommendedName>
        <fullName evidence="5">Release factor glutamine methyltransferase</fullName>
        <shortName evidence="5">RF MTase</shortName>
        <ecNumber evidence="5">2.1.1.297</ecNumber>
    </recommendedName>
    <alternativeName>
        <fullName evidence="5">N5-glutamine methyltransferase PrmC</fullName>
    </alternativeName>
    <alternativeName>
        <fullName evidence="5">Protein-(glutamine-N5) MTase PrmC</fullName>
    </alternativeName>
    <alternativeName>
        <fullName evidence="5">Protein-glutamine N-methyltransferase PrmC</fullName>
    </alternativeName>
</protein>
<evidence type="ECO:0000259" key="6">
    <source>
        <dbReference type="Pfam" id="PF05175"/>
    </source>
</evidence>
<gene>
    <name evidence="5" type="primary">prmC</name>
    <name evidence="8" type="ORF">EZS26_001837</name>
</gene>
<accession>A0A5M8P0T7</accession>
<evidence type="ECO:0000256" key="4">
    <source>
        <dbReference type="ARBA" id="ARBA00048391"/>
    </source>
</evidence>
<dbReference type="Pfam" id="PF17827">
    <property type="entry name" value="PrmC_N"/>
    <property type="match status" value="1"/>
</dbReference>
<feature type="binding site" evidence="5">
    <location>
        <position position="144"/>
    </location>
    <ligand>
        <name>S-adenosyl-L-methionine</name>
        <dbReference type="ChEBI" id="CHEBI:59789"/>
    </ligand>
</feature>
<dbReference type="EC" id="2.1.1.297" evidence="5"/>
<dbReference type="GO" id="GO:0032259">
    <property type="term" value="P:methylation"/>
    <property type="evidence" value="ECO:0007669"/>
    <property type="project" value="UniProtKB-KW"/>
</dbReference>
<dbReference type="InterPro" id="IPR029063">
    <property type="entry name" value="SAM-dependent_MTases_sf"/>
</dbReference>
<organism evidence="8 9">
    <name type="scientific">Candidatus Ordinivivax streblomastigis</name>
    <dbReference type="NCBI Taxonomy" id="2540710"/>
    <lineage>
        <taxon>Bacteria</taxon>
        <taxon>Pseudomonadati</taxon>
        <taxon>Bacteroidota</taxon>
        <taxon>Bacteroidia</taxon>
        <taxon>Bacteroidales</taxon>
        <taxon>Candidatus Ordinivivax</taxon>
    </lineage>
</organism>
<dbReference type="Gene3D" id="1.10.8.10">
    <property type="entry name" value="DNA helicase RuvA subunit, C-terminal domain"/>
    <property type="match status" value="1"/>
</dbReference>